<dbReference type="Pfam" id="PF08712">
    <property type="entry name" value="Nfu_N"/>
    <property type="match status" value="2"/>
</dbReference>
<dbReference type="RefSeq" id="WP_379754677.1">
    <property type="nucleotide sequence ID" value="NZ_JBHSYB010000012.1"/>
</dbReference>
<evidence type="ECO:0000313" key="3">
    <source>
        <dbReference type="EMBL" id="MFD0983812.1"/>
    </source>
</evidence>
<sequence length="308" mass="34628">MIQLAIKETQNPAILKFEFPDFITQNDLSLGELAKQSFEFKNIDEAKNSPLAQKLFYLPFVKTVYISGNFIAIEKFSIVEWEDVQDAVAEQIASFVNDGGIIITVDENKPKKQPATVYGESTPNPSVLKFVVSRMLTKTAVEFKNIDETSASPLAKELFKFPYVKEVFIDENYVSVTKYAVNEWQEITLELRSFIKEFIENGGTVLDESLVDLSPKIEKQKIENFDTLDTTSQQIINILEEYVKPAVAADGGNILFDSYDEKEKRVKVVLQGACNGCPSSTFTLKSGIENMLKDMLNDKDIIVEALNG</sequence>
<dbReference type="InterPro" id="IPR014824">
    <property type="entry name" value="Nfu/NifU_N"/>
</dbReference>
<reference evidence="4" key="1">
    <citation type="journal article" date="2019" name="Int. J. Syst. Evol. Microbiol.">
        <title>The Global Catalogue of Microorganisms (GCM) 10K type strain sequencing project: providing services to taxonomists for standard genome sequencing and annotation.</title>
        <authorList>
            <consortium name="The Broad Institute Genomics Platform"/>
            <consortium name="The Broad Institute Genome Sequencing Center for Infectious Disease"/>
            <person name="Wu L."/>
            <person name="Ma J."/>
        </authorList>
    </citation>
    <scope>NUCLEOTIDE SEQUENCE [LARGE SCALE GENOMIC DNA]</scope>
    <source>
        <strain evidence="4">CECT 7649</strain>
    </source>
</reference>
<name>A0ABW3J036_9FLAO</name>
<feature type="domain" description="Scaffold protein Nfu/NifU N-terminal" evidence="2">
    <location>
        <begin position="117"/>
        <end position="202"/>
    </location>
</feature>
<organism evidence="3 4">
    <name type="scientific">Flavobacterium myungsuense</name>
    <dbReference type="NCBI Taxonomy" id="651823"/>
    <lineage>
        <taxon>Bacteria</taxon>
        <taxon>Pseudomonadati</taxon>
        <taxon>Bacteroidota</taxon>
        <taxon>Flavobacteriia</taxon>
        <taxon>Flavobacteriales</taxon>
        <taxon>Flavobacteriaceae</taxon>
        <taxon>Flavobacterium</taxon>
    </lineage>
</organism>
<dbReference type="Pfam" id="PF01106">
    <property type="entry name" value="NifU"/>
    <property type="match status" value="1"/>
</dbReference>
<dbReference type="SMART" id="SM00932">
    <property type="entry name" value="Nfu_N"/>
    <property type="match status" value="2"/>
</dbReference>
<evidence type="ECO:0000256" key="1">
    <source>
        <dbReference type="ARBA" id="ARBA00006420"/>
    </source>
</evidence>
<dbReference type="SUPFAM" id="SSF110836">
    <property type="entry name" value="Hypothetical protein SAV1430"/>
    <property type="match status" value="2"/>
</dbReference>
<dbReference type="SUPFAM" id="SSF117916">
    <property type="entry name" value="Fe-S cluster assembly (FSCA) domain-like"/>
    <property type="match status" value="1"/>
</dbReference>
<dbReference type="InterPro" id="IPR001075">
    <property type="entry name" value="NIF_FeS_clus_asmbl_NifU_C"/>
</dbReference>
<dbReference type="Gene3D" id="3.30.1370.70">
    <property type="entry name" value="Scaffold protein Nfu/NifU, N-terminal domain"/>
    <property type="match status" value="2"/>
</dbReference>
<comment type="similarity">
    <text evidence="1">Belongs to the NifU family.</text>
</comment>
<accession>A0ABW3J036</accession>
<dbReference type="Proteomes" id="UP001597051">
    <property type="component" value="Unassembled WGS sequence"/>
</dbReference>
<dbReference type="EMBL" id="JBHTIZ010000011">
    <property type="protein sequence ID" value="MFD0983812.1"/>
    <property type="molecule type" value="Genomic_DNA"/>
</dbReference>
<dbReference type="InterPro" id="IPR034904">
    <property type="entry name" value="FSCA_dom_sf"/>
</dbReference>
<dbReference type="InterPro" id="IPR036498">
    <property type="entry name" value="Nfu/NifU_N_sf"/>
</dbReference>
<evidence type="ECO:0000313" key="4">
    <source>
        <dbReference type="Proteomes" id="UP001597051"/>
    </source>
</evidence>
<protein>
    <submittedName>
        <fullName evidence="3">NifU family protein</fullName>
    </submittedName>
</protein>
<proteinExistence type="inferred from homology"/>
<comment type="caution">
    <text evidence="3">The sequence shown here is derived from an EMBL/GenBank/DDBJ whole genome shotgun (WGS) entry which is preliminary data.</text>
</comment>
<dbReference type="PANTHER" id="PTHR11178:SF1">
    <property type="entry name" value="NFU1 IRON-SULFUR CLUSTER SCAFFOLD HOMOLOG, MITOCHONDRIAL"/>
    <property type="match status" value="1"/>
</dbReference>
<keyword evidence="4" id="KW-1185">Reference proteome</keyword>
<feature type="domain" description="Scaffold protein Nfu/NifU N-terminal" evidence="2">
    <location>
        <begin position="4"/>
        <end position="99"/>
    </location>
</feature>
<dbReference type="Gene3D" id="3.30.300.130">
    <property type="entry name" value="Fe-S cluster assembly (FSCA)"/>
    <property type="match status" value="1"/>
</dbReference>
<evidence type="ECO:0000259" key="2">
    <source>
        <dbReference type="SMART" id="SM00932"/>
    </source>
</evidence>
<gene>
    <name evidence="3" type="ORF">ACFQ0S_04910</name>
</gene>
<dbReference type="PANTHER" id="PTHR11178">
    <property type="entry name" value="IRON-SULFUR CLUSTER SCAFFOLD PROTEIN NFU-RELATED"/>
    <property type="match status" value="1"/>
</dbReference>